<keyword evidence="3" id="KW-1185">Reference proteome</keyword>
<evidence type="ECO:0000256" key="1">
    <source>
        <dbReference type="SAM" id="Phobius"/>
    </source>
</evidence>
<gene>
    <name evidence="2" type="ORF">PAUR_a0250</name>
</gene>
<evidence type="ECO:0000313" key="2">
    <source>
        <dbReference type="EMBL" id="MBE0366972.1"/>
    </source>
</evidence>
<comment type="caution">
    <text evidence="2">The sequence shown here is derived from an EMBL/GenBank/DDBJ whole genome shotgun (WGS) entry which is preliminary data.</text>
</comment>
<keyword evidence="1" id="KW-0472">Membrane</keyword>
<evidence type="ECO:0000313" key="3">
    <source>
        <dbReference type="Proteomes" id="UP000615755"/>
    </source>
</evidence>
<organism evidence="2 3">
    <name type="scientific">Pseudoalteromonas aurantia 208</name>
    <dbReference type="NCBI Taxonomy" id="1314867"/>
    <lineage>
        <taxon>Bacteria</taxon>
        <taxon>Pseudomonadati</taxon>
        <taxon>Pseudomonadota</taxon>
        <taxon>Gammaproteobacteria</taxon>
        <taxon>Alteromonadales</taxon>
        <taxon>Pseudoalteromonadaceae</taxon>
        <taxon>Pseudoalteromonas</taxon>
    </lineage>
</organism>
<dbReference type="EMBL" id="AQGV01000011">
    <property type="protein sequence ID" value="MBE0366972.1"/>
    <property type="molecule type" value="Genomic_DNA"/>
</dbReference>
<keyword evidence="1" id="KW-1133">Transmembrane helix</keyword>
<dbReference type="Proteomes" id="UP000615755">
    <property type="component" value="Unassembled WGS sequence"/>
</dbReference>
<reference evidence="2 3" key="1">
    <citation type="submission" date="2015-03" db="EMBL/GenBank/DDBJ databases">
        <title>Genome sequence of Pseudoalteromonas aurantia.</title>
        <authorList>
            <person name="Xie B.-B."/>
            <person name="Rong J.-C."/>
            <person name="Qin Q.-L."/>
            <person name="Zhang Y.-Z."/>
        </authorList>
    </citation>
    <scope>NUCLEOTIDE SEQUENCE [LARGE SCALE GENOMIC DNA]</scope>
    <source>
        <strain evidence="2 3">208</strain>
    </source>
</reference>
<feature type="transmembrane region" description="Helical" evidence="1">
    <location>
        <begin position="12"/>
        <end position="35"/>
    </location>
</feature>
<name>A0ABR9E7K2_9GAMM</name>
<sequence>MLVCMDVMRCNWFEVLFGLSFSSTYTVTSFICHALRGLF</sequence>
<proteinExistence type="predicted"/>
<accession>A0ABR9E7K2</accession>
<keyword evidence="1" id="KW-0812">Transmembrane</keyword>
<protein>
    <submittedName>
        <fullName evidence="2">Uncharacterized protein</fullName>
    </submittedName>
</protein>